<keyword evidence="3" id="KW-1185">Reference proteome</keyword>
<comment type="caution">
    <text evidence="2">The sequence shown here is derived from an EMBL/GenBank/DDBJ whole genome shotgun (WGS) entry which is preliminary data.</text>
</comment>
<dbReference type="Proteomes" id="UP000095094">
    <property type="component" value="Unassembled WGS sequence"/>
</dbReference>
<evidence type="ECO:0000313" key="3">
    <source>
        <dbReference type="Proteomes" id="UP000095094"/>
    </source>
</evidence>
<evidence type="ECO:0008006" key="4">
    <source>
        <dbReference type="Google" id="ProtNLM"/>
    </source>
</evidence>
<evidence type="ECO:0000313" key="2">
    <source>
        <dbReference type="EMBL" id="OEG09886.1"/>
    </source>
</evidence>
<organism evidence="2 3">
    <name type="scientific">Enterococcus termitis</name>
    <dbReference type="NCBI Taxonomy" id="332950"/>
    <lineage>
        <taxon>Bacteria</taxon>
        <taxon>Bacillati</taxon>
        <taxon>Bacillota</taxon>
        <taxon>Bacilli</taxon>
        <taxon>Lactobacillales</taxon>
        <taxon>Enterococcaceae</taxon>
        <taxon>Enterococcus</taxon>
    </lineage>
</organism>
<dbReference type="OrthoDB" id="2183686at2"/>
<keyword evidence="1" id="KW-0472">Membrane</keyword>
<protein>
    <recommendedName>
        <fullName evidence="4">Alkaline shock response membrane anchor protein AmaP</fullName>
    </recommendedName>
</protein>
<sequence length="187" mass="21134">MRLFKGIISLLLIAGIFGIVGLYSQIVDLGVVSTFFRKLLVQYDWLIYFYQIVLLVLVVMIALIFLMIVFKPISKKEVHLAKETGQINLPLHTLESIARSSLKGIVNIDDTQVKVTLTKAQKANVEVAIADNNQQLFLSKGRRVREQIEQALQQMAKLEVDHTKVIFKKKKADSPLGTISKKESRVI</sequence>
<dbReference type="NCBIfam" id="NF033218">
    <property type="entry name" value="anchor_AmaP"/>
    <property type="match status" value="1"/>
</dbReference>
<dbReference type="AlphaFoldDB" id="A0A1E5GAY5"/>
<feature type="transmembrane region" description="Helical" evidence="1">
    <location>
        <begin position="7"/>
        <end position="27"/>
    </location>
</feature>
<accession>A0A1E5GAY5</accession>
<feature type="transmembrane region" description="Helical" evidence="1">
    <location>
        <begin position="47"/>
        <end position="70"/>
    </location>
</feature>
<evidence type="ECO:0000256" key="1">
    <source>
        <dbReference type="SAM" id="Phobius"/>
    </source>
</evidence>
<reference evidence="3" key="1">
    <citation type="submission" date="2016-09" db="EMBL/GenBank/DDBJ databases">
        <authorList>
            <person name="Gulvik C.A."/>
        </authorList>
    </citation>
    <scope>NUCLEOTIDE SEQUENCE [LARGE SCALE GENOMIC DNA]</scope>
    <source>
        <strain evidence="3">LMG 8895</strain>
    </source>
</reference>
<proteinExistence type="predicted"/>
<name>A0A1E5GAY5_9ENTE</name>
<dbReference type="RefSeq" id="WP_069664639.1">
    <property type="nucleotide sequence ID" value="NZ_JBHUJJ010000001.1"/>
</dbReference>
<keyword evidence="1" id="KW-1133">Transmembrane helix</keyword>
<dbReference type="EMBL" id="MIJY01000044">
    <property type="protein sequence ID" value="OEG09886.1"/>
    <property type="molecule type" value="Genomic_DNA"/>
</dbReference>
<gene>
    <name evidence="2" type="ORF">BCR25_10310</name>
</gene>
<keyword evidence="1" id="KW-0812">Transmembrane</keyword>